<dbReference type="CDD" id="cd20557">
    <property type="entry name" value="CYCLIN_ScPCL1-like"/>
    <property type="match status" value="1"/>
</dbReference>
<name>A0ABR4P020_9SACH</name>
<proteinExistence type="predicted"/>
<gene>
    <name evidence="1" type="ORF">RNJ44_02664</name>
</gene>
<organism evidence="1 2">
    <name type="scientific">Nakaseomyces bracarensis</name>
    <dbReference type="NCBI Taxonomy" id="273131"/>
    <lineage>
        <taxon>Eukaryota</taxon>
        <taxon>Fungi</taxon>
        <taxon>Dikarya</taxon>
        <taxon>Ascomycota</taxon>
        <taxon>Saccharomycotina</taxon>
        <taxon>Saccharomycetes</taxon>
        <taxon>Saccharomycetales</taxon>
        <taxon>Saccharomycetaceae</taxon>
        <taxon>Nakaseomyces</taxon>
    </lineage>
</organism>
<dbReference type="InterPro" id="IPR013922">
    <property type="entry name" value="Cyclin_PHO80-like"/>
</dbReference>
<dbReference type="EMBL" id="JBEVYD010000002">
    <property type="protein sequence ID" value="KAL3234876.1"/>
    <property type="molecule type" value="Genomic_DNA"/>
</dbReference>
<comment type="caution">
    <text evidence="1">The sequence shown here is derived from an EMBL/GenBank/DDBJ whole genome shotgun (WGS) entry which is preliminary data.</text>
</comment>
<dbReference type="Gene3D" id="1.10.472.10">
    <property type="entry name" value="Cyclin-like"/>
    <property type="match status" value="1"/>
</dbReference>
<dbReference type="PANTHER" id="PTHR15615:SF36">
    <property type="entry name" value="PHO85 CYCLIN-5"/>
    <property type="match status" value="1"/>
</dbReference>
<dbReference type="SUPFAM" id="SSF47954">
    <property type="entry name" value="Cyclin-like"/>
    <property type="match status" value="1"/>
</dbReference>
<keyword evidence="2" id="KW-1185">Reference proteome</keyword>
<reference evidence="1 2" key="1">
    <citation type="submission" date="2024-05" db="EMBL/GenBank/DDBJ databases">
        <title>Long read based assembly of the Candida bracarensis genome reveals expanded adhesin content.</title>
        <authorList>
            <person name="Marcet-Houben M."/>
            <person name="Ksiezopolska E."/>
            <person name="Gabaldon T."/>
        </authorList>
    </citation>
    <scope>NUCLEOTIDE SEQUENCE [LARGE SCALE GENOMIC DNA]</scope>
    <source>
        <strain evidence="1 2">CBM6</strain>
    </source>
</reference>
<sequence length="211" mass="24183">MITPLKDTVSVSEVSQANYNTPPYELLNLPHQEAHEQVNLCDVVAFISDKMATVKQGKRINNSVASITGFLKEVMKRAQINKNILLLASIYFKNLVSSYKEELPDFACCGKRLLLVCLILAHKFSNDMTFSMRTWTQVSGLPTMSISIMERWCLKQLNYGLYINNETLASWTQDIAGYHKRNFSTTPMPKKRSIDTQYNEYTNKRARRSIV</sequence>
<dbReference type="Pfam" id="PF08613">
    <property type="entry name" value="Cyclin"/>
    <property type="match status" value="1"/>
</dbReference>
<evidence type="ECO:0000313" key="2">
    <source>
        <dbReference type="Proteomes" id="UP001623330"/>
    </source>
</evidence>
<dbReference type="PANTHER" id="PTHR15615">
    <property type="match status" value="1"/>
</dbReference>
<dbReference type="Proteomes" id="UP001623330">
    <property type="component" value="Unassembled WGS sequence"/>
</dbReference>
<protein>
    <submittedName>
        <fullName evidence="1">PHO85 cyclin-5</fullName>
    </submittedName>
</protein>
<evidence type="ECO:0000313" key="1">
    <source>
        <dbReference type="EMBL" id="KAL3234876.1"/>
    </source>
</evidence>
<accession>A0ABR4P020</accession>
<dbReference type="InterPro" id="IPR036915">
    <property type="entry name" value="Cyclin-like_sf"/>
</dbReference>